<proteinExistence type="inferred from homology"/>
<dbReference type="Gene3D" id="3.40.50.720">
    <property type="entry name" value="NAD(P)-binding Rossmann-like Domain"/>
    <property type="match status" value="1"/>
</dbReference>
<dbReference type="GO" id="GO:0016491">
    <property type="term" value="F:oxidoreductase activity"/>
    <property type="evidence" value="ECO:0007669"/>
    <property type="project" value="UniProtKB-KW"/>
</dbReference>
<dbReference type="InterPro" id="IPR036291">
    <property type="entry name" value="NAD(P)-bd_dom_sf"/>
</dbReference>
<feature type="domain" description="Ketoreductase" evidence="3">
    <location>
        <begin position="5"/>
        <end position="188"/>
    </location>
</feature>
<sequence>MGDNETCVVVGATGAMGTIITERLVTRGHPVIAVARNADELDKLAAISDLVAPCRTDIGDDAAVDDIKRSLTGPVRLAVFAAGLPVKGSADTIDPSALATAANIKVSGTVRLLHGVRDRLVEGSRFVAIAGSLGVEPGPLDAGPGTANAALLNLMRQISALYGPKGVTAHTIAPGPIDTPRLRRIIEIEAAETGRPIDEIWARYRAKTTLGRLPTLDEIAWLVEMLLAPQATVLHGAVLTADGGVRRGIV</sequence>
<dbReference type="eggNOG" id="COG0300">
    <property type="taxonomic scope" value="Bacteria"/>
</dbReference>
<evidence type="ECO:0000256" key="1">
    <source>
        <dbReference type="ARBA" id="ARBA00006484"/>
    </source>
</evidence>
<evidence type="ECO:0000313" key="4">
    <source>
        <dbReference type="EMBL" id="GAB40290.1"/>
    </source>
</evidence>
<dbReference type="InterPro" id="IPR002347">
    <property type="entry name" value="SDR_fam"/>
</dbReference>
<reference evidence="4 5" key="1">
    <citation type="submission" date="2012-02" db="EMBL/GenBank/DDBJ databases">
        <title>Whole genome shotgun sequence of Gordonia sputi NBRC 100414.</title>
        <authorList>
            <person name="Yoshida I."/>
            <person name="Hosoyama A."/>
            <person name="Tsuchikane K."/>
            <person name="Katsumata H."/>
            <person name="Yamazaki S."/>
            <person name="Fujita N."/>
        </authorList>
    </citation>
    <scope>NUCLEOTIDE SEQUENCE [LARGE SCALE GENOMIC DNA]</scope>
    <source>
        <strain evidence="4 5">NBRC 100414</strain>
    </source>
</reference>
<dbReference type="InterPro" id="IPR057326">
    <property type="entry name" value="KR_dom"/>
</dbReference>
<comment type="caution">
    <text evidence="4">The sequence shown here is derived from an EMBL/GenBank/DDBJ whole genome shotgun (WGS) entry which is preliminary data.</text>
</comment>
<dbReference type="SUPFAM" id="SSF51735">
    <property type="entry name" value="NAD(P)-binding Rossmann-fold domains"/>
    <property type="match status" value="1"/>
</dbReference>
<dbReference type="Proteomes" id="UP000005845">
    <property type="component" value="Unassembled WGS sequence"/>
</dbReference>
<dbReference type="Pfam" id="PF13561">
    <property type="entry name" value="adh_short_C2"/>
    <property type="match status" value="1"/>
</dbReference>
<dbReference type="EMBL" id="BAFC01000094">
    <property type="protein sequence ID" value="GAB40290.1"/>
    <property type="molecule type" value="Genomic_DNA"/>
</dbReference>
<dbReference type="PANTHER" id="PTHR43477:SF1">
    <property type="entry name" value="DIHYDROANTICAPSIN 7-DEHYDROGENASE"/>
    <property type="match status" value="1"/>
</dbReference>
<protein>
    <submittedName>
        <fullName evidence="4">Putative oxidoreductase</fullName>
    </submittedName>
</protein>
<evidence type="ECO:0000259" key="3">
    <source>
        <dbReference type="SMART" id="SM00822"/>
    </source>
</evidence>
<accession>H5U3I2</accession>
<gene>
    <name evidence="4" type="ORF">GOSPT_096_00200</name>
</gene>
<dbReference type="InterPro" id="IPR051122">
    <property type="entry name" value="SDR_DHRS6-like"/>
</dbReference>
<dbReference type="SMART" id="SM00822">
    <property type="entry name" value="PKS_KR"/>
    <property type="match status" value="1"/>
</dbReference>
<organism evidence="4 5">
    <name type="scientific">Gordonia sputi NBRC 100414</name>
    <dbReference type="NCBI Taxonomy" id="1089453"/>
    <lineage>
        <taxon>Bacteria</taxon>
        <taxon>Bacillati</taxon>
        <taxon>Actinomycetota</taxon>
        <taxon>Actinomycetes</taxon>
        <taxon>Mycobacteriales</taxon>
        <taxon>Gordoniaceae</taxon>
        <taxon>Gordonia</taxon>
    </lineage>
</organism>
<dbReference type="AlphaFoldDB" id="H5U3I2"/>
<keyword evidence="2" id="KW-0560">Oxidoreductase</keyword>
<name>H5U3I2_9ACTN</name>
<dbReference type="PRINTS" id="PR00081">
    <property type="entry name" value="GDHRDH"/>
</dbReference>
<dbReference type="RefSeq" id="WP_005207349.1">
    <property type="nucleotide sequence ID" value="NZ_BAFC01000094.1"/>
</dbReference>
<evidence type="ECO:0000256" key="2">
    <source>
        <dbReference type="ARBA" id="ARBA00023002"/>
    </source>
</evidence>
<keyword evidence="5" id="KW-1185">Reference proteome</keyword>
<comment type="similarity">
    <text evidence="1">Belongs to the short-chain dehydrogenases/reductases (SDR) family.</text>
</comment>
<dbReference type="PANTHER" id="PTHR43477">
    <property type="entry name" value="DIHYDROANTICAPSIN 7-DEHYDROGENASE"/>
    <property type="match status" value="1"/>
</dbReference>
<evidence type="ECO:0000313" key="5">
    <source>
        <dbReference type="Proteomes" id="UP000005845"/>
    </source>
</evidence>